<reference evidence="2" key="1">
    <citation type="submission" date="2021-10" db="EMBL/GenBank/DDBJ databases">
        <authorList>
            <person name="Piombo E."/>
        </authorList>
    </citation>
    <scope>NUCLEOTIDE SEQUENCE</scope>
</reference>
<dbReference type="PANTHER" id="PTHR19879:SF9">
    <property type="entry name" value="TRANSCRIPTION INITIATION FACTOR TFIID SUBUNIT 5"/>
    <property type="match status" value="1"/>
</dbReference>
<comment type="caution">
    <text evidence="2">The sequence shown here is derived from an EMBL/GenBank/DDBJ whole genome shotgun (WGS) entry which is preliminary data.</text>
</comment>
<name>A0A9N9ZJD8_9HYPO</name>
<sequence>MPSYSADQFYQDWRYALGKEFTTKDGQPFPYAENGHLHWDDELKKLDFGNQGPYNACVSNDGQSLAVALQQDIHIIDTNTWATACILRGHAEATEGFAFAPNDSNVLVSTSQHDFGEGSTYTEPVIIIWNIKEYQKRQVAIQSQASLDEVVAAASQTAASKLVEKGVKESEDLREKLERAIKPGVTSVVASELVKDTLHLRGRIRTIFGSQVFSPSGKKLVYIPGGRLRSNDVDVWDINIVSTSDFQSDRIALHGHTDSLMWMGWNHDESLFGSVCWDQTIRIWDATTGNQRFCFTTTKQNWAGGFSPDSKYFAATCGTGATHIYSMSDGSPVWVFEREGTRGWRRALDWHPNSKWLSVGGEELAPVYLLDVEKKKILQKRTLSPAKSHAQAGRDIETVRNMLGGMLGVRQVRFFDNGNKLAIWTFGDDSVEVYDLAREVKWRFARGGTDDGMDNTKWTDGKGQLKATNGYKMVIWEDKEKGQAMFATVDYDGIRIWPLPLTGP</sequence>
<dbReference type="InterPro" id="IPR036322">
    <property type="entry name" value="WD40_repeat_dom_sf"/>
</dbReference>
<proteinExistence type="predicted"/>
<organism evidence="2 3">
    <name type="scientific">Clonostachys solani</name>
    <dbReference type="NCBI Taxonomy" id="160281"/>
    <lineage>
        <taxon>Eukaryota</taxon>
        <taxon>Fungi</taxon>
        <taxon>Dikarya</taxon>
        <taxon>Ascomycota</taxon>
        <taxon>Pezizomycotina</taxon>
        <taxon>Sordariomycetes</taxon>
        <taxon>Hypocreomycetidae</taxon>
        <taxon>Hypocreales</taxon>
        <taxon>Bionectriaceae</taxon>
        <taxon>Clonostachys</taxon>
    </lineage>
</organism>
<dbReference type="PROSITE" id="PS50294">
    <property type="entry name" value="WD_REPEATS_REGION"/>
    <property type="match status" value="1"/>
</dbReference>
<dbReference type="SMART" id="SM00320">
    <property type="entry name" value="WD40"/>
    <property type="match status" value="5"/>
</dbReference>
<protein>
    <submittedName>
        <fullName evidence="2">Uncharacterized protein</fullName>
    </submittedName>
</protein>
<dbReference type="InterPro" id="IPR001680">
    <property type="entry name" value="WD40_rpt"/>
</dbReference>
<accession>A0A9N9ZJD8</accession>
<dbReference type="OrthoDB" id="1367865at2759"/>
<evidence type="ECO:0000256" key="1">
    <source>
        <dbReference type="PROSITE-ProRule" id="PRU00221"/>
    </source>
</evidence>
<dbReference type="InterPro" id="IPR015943">
    <property type="entry name" value="WD40/YVTN_repeat-like_dom_sf"/>
</dbReference>
<dbReference type="Pfam" id="PF00400">
    <property type="entry name" value="WD40"/>
    <property type="match status" value="1"/>
</dbReference>
<dbReference type="Gene3D" id="2.130.10.10">
    <property type="entry name" value="YVTN repeat-like/Quinoprotein amine dehydrogenase"/>
    <property type="match status" value="2"/>
</dbReference>
<keyword evidence="3" id="KW-1185">Reference proteome</keyword>
<dbReference type="EMBL" id="CABFOC020000074">
    <property type="protein sequence ID" value="CAH0057647.1"/>
    <property type="molecule type" value="Genomic_DNA"/>
</dbReference>
<evidence type="ECO:0000313" key="3">
    <source>
        <dbReference type="Proteomes" id="UP000775872"/>
    </source>
</evidence>
<evidence type="ECO:0000313" key="2">
    <source>
        <dbReference type="EMBL" id="CAH0057647.1"/>
    </source>
</evidence>
<dbReference type="SUPFAM" id="SSF50978">
    <property type="entry name" value="WD40 repeat-like"/>
    <property type="match status" value="1"/>
</dbReference>
<keyword evidence="1" id="KW-0853">WD repeat</keyword>
<dbReference type="AlphaFoldDB" id="A0A9N9ZJD8"/>
<gene>
    <name evidence="2" type="ORF">CSOL1703_00007435</name>
</gene>
<dbReference type="PROSITE" id="PS50082">
    <property type="entry name" value="WD_REPEATS_2"/>
    <property type="match status" value="1"/>
</dbReference>
<feature type="repeat" description="WD" evidence="1">
    <location>
        <begin position="253"/>
        <end position="294"/>
    </location>
</feature>
<dbReference type="Proteomes" id="UP000775872">
    <property type="component" value="Unassembled WGS sequence"/>
</dbReference>
<dbReference type="PANTHER" id="PTHR19879">
    <property type="entry name" value="TRANSCRIPTION INITIATION FACTOR TFIID"/>
    <property type="match status" value="1"/>
</dbReference>